<keyword evidence="4" id="KW-0812">Transmembrane</keyword>
<keyword evidence="4" id="KW-1133">Transmembrane helix</keyword>
<feature type="region of interest" description="Disordered" evidence="3">
    <location>
        <begin position="64"/>
        <end position="89"/>
    </location>
</feature>
<comment type="subcellular location">
    <subcellularLocation>
        <location evidence="1">Endoplasmic reticulum lumen</location>
    </subcellularLocation>
</comment>
<reference evidence="6" key="2">
    <citation type="submission" date="2024-04" db="UniProtKB">
        <authorList>
            <consortium name="Ensembl"/>
        </authorList>
    </citation>
    <scope>IDENTIFICATION</scope>
</reference>
<sequence length="384" mass="42156">TDHVTLRKRVSDKQNERILSVVLHLCLVFASVIGVLLIQGAQGAHSEAAPPQGAASCGCDKLRRDGAQQHAEEGSDSAAPAHKYSEGANGRPQVVNMNIQLKQMVLIAGGPFWMGTDDPGIPPDGEGPRRLVHVDSFYMDTQEVTNQQFQSFVNATGYITEAEKFGDSFVFEGILSAGVKNQITQAVAAAPWWLPVKGANWRCPNGPDSDITDIPDHPVLHVSWADAGAYCSWANGRLPTEAEWEYACRGGLEDRLYPWGNKLNPKGQHYANLWQGDFPNHNSAEDGYMKTSPVRSFPANAFGLYDMVGNAWEWTADWWAVHHTTERQRNPTGPPSGTDKVKKGGSYMCHKSYCYRYRCAARSQNTPDSAASNLGFRCVAEGKT</sequence>
<dbReference type="Gene3D" id="3.90.1580.10">
    <property type="entry name" value="paralog of FGE (formylglycine-generating enzyme)"/>
    <property type="match status" value="1"/>
</dbReference>
<dbReference type="InterPro" id="IPR042095">
    <property type="entry name" value="SUMF_sf"/>
</dbReference>
<dbReference type="PANTHER" id="PTHR23150">
    <property type="entry name" value="SULFATASE MODIFYING FACTOR 1, 2"/>
    <property type="match status" value="1"/>
</dbReference>
<accession>G3N6B3</accession>
<dbReference type="SUPFAM" id="SSF56436">
    <property type="entry name" value="C-type lectin-like"/>
    <property type="match status" value="1"/>
</dbReference>
<feature type="domain" description="Sulfatase-modifying factor enzyme-like" evidence="5">
    <location>
        <begin position="101"/>
        <end position="379"/>
    </location>
</feature>
<dbReference type="InterPro" id="IPR051043">
    <property type="entry name" value="Sulfatase_Mod_Factor_Kinase"/>
</dbReference>
<evidence type="ECO:0000256" key="2">
    <source>
        <dbReference type="ARBA" id="ARBA00005310"/>
    </source>
</evidence>
<dbReference type="Ensembl" id="ENSGACT00000000838.1">
    <property type="protein sequence ID" value="ENSGACP00000000838.1"/>
    <property type="gene ID" value="ENSGACG00000000644.1"/>
</dbReference>
<evidence type="ECO:0000256" key="3">
    <source>
        <dbReference type="SAM" id="MobiDB-lite"/>
    </source>
</evidence>
<proteinExistence type="inferred from homology"/>
<reference evidence="6" key="1">
    <citation type="submission" date="2006-01" db="EMBL/GenBank/DDBJ databases">
        <authorList>
            <person name="Lindblad-Toh K."/>
            <person name="Mauceli E."/>
            <person name="Grabherr M."/>
            <person name="Chang J.L."/>
            <person name="Lander E.S."/>
        </authorList>
    </citation>
    <scope>NUCLEOTIDE SEQUENCE [LARGE SCALE GENOMIC DNA]</scope>
</reference>
<dbReference type="GO" id="GO:0005788">
    <property type="term" value="C:endoplasmic reticulum lumen"/>
    <property type="evidence" value="ECO:0007669"/>
    <property type="project" value="UniProtKB-SubCell"/>
</dbReference>
<organism evidence="6">
    <name type="scientific">Gasterosteus aculeatus</name>
    <name type="common">Three-spined stickleback</name>
    <dbReference type="NCBI Taxonomy" id="69293"/>
    <lineage>
        <taxon>Eukaryota</taxon>
        <taxon>Metazoa</taxon>
        <taxon>Chordata</taxon>
        <taxon>Craniata</taxon>
        <taxon>Vertebrata</taxon>
        <taxon>Euteleostomi</taxon>
        <taxon>Actinopterygii</taxon>
        <taxon>Neopterygii</taxon>
        <taxon>Teleostei</taxon>
        <taxon>Neoteleostei</taxon>
        <taxon>Acanthomorphata</taxon>
        <taxon>Eupercaria</taxon>
        <taxon>Perciformes</taxon>
        <taxon>Cottioidei</taxon>
        <taxon>Gasterosteales</taxon>
        <taxon>Gasterosteidae</taxon>
        <taxon>Gasterosteus</taxon>
    </lineage>
</organism>
<dbReference type="eggNOG" id="ENOG502QVDG">
    <property type="taxonomic scope" value="Eukaryota"/>
</dbReference>
<dbReference type="InterPro" id="IPR005532">
    <property type="entry name" value="SUMF_dom"/>
</dbReference>
<dbReference type="InParanoid" id="G3N6B3"/>
<dbReference type="STRING" id="69293.ENSGACP00000000838"/>
<evidence type="ECO:0000313" key="6">
    <source>
        <dbReference type="Ensembl" id="ENSGACP00000000838.1"/>
    </source>
</evidence>
<evidence type="ECO:0000256" key="1">
    <source>
        <dbReference type="ARBA" id="ARBA00004319"/>
    </source>
</evidence>
<evidence type="ECO:0000256" key="4">
    <source>
        <dbReference type="SAM" id="Phobius"/>
    </source>
</evidence>
<dbReference type="GO" id="GO:0120147">
    <property type="term" value="F:formylglycine-generating oxidase activity"/>
    <property type="evidence" value="ECO:0007669"/>
    <property type="project" value="TreeGrafter"/>
</dbReference>
<feature type="compositionally biased region" description="Basic and acidic residues" evidence="3">
    <location>
        <begin position="64"/>
        <end position="73"/>
    </location>
</feature>
<dbReference type="OMA" id="RQNVYDL"/>
<evidence type="ECO:0000259" key="5">
    <source>
        <dbReference type="Pfam" id="PF03781"/>
    </source>
</evidence>
<comment type="similarity">
    <text evidence="2">Belongs to the sulfatase-modifying factor family.</text>
</comment>
<dbReference type="InterPro" id="IPR016187">
    <property type="entry name" value="CTDL_fold"/>
</dbReference>
<dbReference type="Bgee" id="ENSGACG00000000644">
    <property type="expression patterns" value="Expressed in heart and 13 other cell types or tissues"/>
</dbReference>
<name>G3N6B3_GASAC</name>
<dbReference type="AlphaFoldDB" id="G3N6B3"/>
<protein>
    <submittedName>
        <fullName evidence="6">Sulfatase modifying factor 1</fullName>
    </submittedName>
</protein>
<dbReference type="Pfam" id="PF03781">
    <property type="entry name" value="FGE-sulfatase"/>
    <property type="match status" value="1"/>
</dbReference>
<dbReference type="PANTHER" id="PTHR23150:SF19">
    <property type="entry name" value="FORMYLGLYCINE-GENERATING ENZYME"/>
    <property type="match status" value="1"/>
</dbReference>
<feature type="transmembrane region" description="Helical" evidence="4">
    <location>
        <begin position="21"/>
        <end position="41"/>
    </location>
</feature>
<keyword evidence="4" id="KW-0472">Membrane</keyword>